<sequence length="708" mass="72506">MLRRLALFAAFTAGAATSADAAMLRVLTYNIHHGEGKDGVLNLNRLASVISAANPDLVSLQEVDNDVPRTNNVNQVARLGELTGMTSFFGKARNLDGGGYGNGVLVKPSISVVGTVNRALPNPDNVEARAVLELNLSVDANPTTTEFKFFATHLMHDSSAGRIASAGYINDLVSTSAVPSILAGDMNFNPGSTAFNTLANQWTDVTSITNSGKNRANQIDYIFTRSSLQWNVVTRSQFIVNATTNVASDHHPLLSVLELLDATPTLVWNDNSGASVAMTDGFATSNGSLGVGSFPVSPWESGVPTLIVGYGGKATFNGSASRTVGSLRIGTDLASGFIAGRNGDGLLTASGSVSLTLSNSANTSGDLVVGEGGFQGTLNWNSNGTLEAQGRLRVGEFGSGDVVQTRGAVTYRAGLTVGAGATGSARYRLSGGMLALAPGGNGAFELGSDGATGTLRVEGTAIVTHSDRLTLAGGAQGGGVGRLELVGSSASMQIGELANATGADRSETLFWQADAAGVTPLVVTPAGTTAQPVQLQSLAELTANVGTGGSLSGDGIALELDLSAFTMSATLMLIDNRTTETITGFFENGSTGMLYGEGAAILGTGFNGTVTITYLGTSGVGSAGNDVVLQLTAAPASADFNGDGIVDGADFLVWQRDFGDPARLELWRQTFGQAASSIASTAVPEPSTFALCVAATACGGWRRRRRGC</sequence>
<dbReference type="InterPro" id="IPR051916">
    <property type="entry name" value="GPI-anchor_lipid_remodeler"/>
</dbReference>
<dbReference type="PROSITE" id="PS00018">
    <property type="entry name" value="EF_HAND_1"/>
    <property type="match status" value="1"/>
</dbReference>
<feature type="chain" id="PRO_5024899515" description="Endonuclease/exonuclease/phosphatase domain-containing protein" evidence="1">
    <location>
        <begin position="22"/>
        <end position="708"/>
    </location>
</feature>
<evidence type="ECO:0000256" key="1">
    <source>
        <dbReference type="SAM" id="SignalP"/>
    </source>
</evidence>
<dbReference type="InterPro" id="IPR018247">
    <property type="entry name" value="EF_Hand_1_Ca_BS"/>
</dbReference>
<dbReference type="EMBL" id="AP021861">
    <property type="protein sequence ID" value="BBO35642.1"/>
    <property type="molecule type" value="Genomic_DNA"/>
</dbReference>
<evidence type="ECO:0000313" key="4">
    <source>
        <dbReference type="Proteomes" id="UP000326837"/>
    </source>
</evidence>
<dbReference type="Pfam" id="PF03372">
    <property type="entry name" value="Exo_endo_phos"/>
    <property type="match status" value="1"/>
</dbReference>
<dbReference type="PANTHER" id="PTHR14859">
    <property type="entry name" value="CALCOFLUOR WHITE HYPERSENSITIVE PROTEIN PRECURSOR"/>
    <property type="match status" value="1"/>
</dbReference>
<evidence type="ECO:0000313" key="3">
    <source>
        <dbReference type="EMBL" id="BBO35642.1"/>
    </source>
</evidence>
<dbReference type="GO" id="GO:0006506">
    <property type="term" value="P:GPI anchor biosynthetic process"/>
    <property type="evidence" value="ECO:0007669"/>
    <property type="project" value="TreeGrafter"/>
</dbReference>
<feature type="domain" description="Endonuclease/exonuclease/phosphatase" evidence="2">
    <location>
        <begin position="27"/>
        <end position="250"/>
    </location>
</feature>
<dbReference type="Proteomes" id="UP000326837">
    <property type="component" value="Chromosome"/>
</dbReference>
<dbReference type="AlphaFoldDB" id="A0A5K7XHW7"/>
<gene>
    <name evidence="3" type="ORF">PLANPX_5254</name>
</gene>
<keyword evidence="1" id="KW-0732">Signal</keyword>
<dbReference type="GO" id="GO:0016020">
    <property type="term" value="C:membrane"/>
    <property type="evidence" value="ECO:0007669"/>
    <property type="project" value="GOC"/>
</dbReference>
<feature type="signal peptide" evidence="1">
    <location>
        <begin position="1"/>
        <end position="21"/>
    </location>
</feature>
<evidence type="ECO:0000259" key="2">
    <source>
        <dbReference type="Pfam" id="PF03372"/>
    </source>
</evidence>
<organism evidence="3 4">
    <name type="scientific">Lacipirellula parvula</name>
    <dbReference type="NCBI Taxonomy" id="2650471"/>
    <lineage>
        <taxon>Bacteria</taxon>
        <taxon>Pseudomonadati</taxon>
        <taxon>Planctomycetota</taxon>
        <taxon>Planctomycetia</taxon>
        <taxon>Pirellulales</taxon>
        <taxon>Lacipirellulaceae</taxon>
        <taxon>Lacipirellula</taxon>
    </lineage>
</organism>
<dbReference type="SUPFAM" id="SSF56219">
    <property type="entry name" value="DNase I-like"/>
    <property type="match status" value="1"/>
</dbReference>
<protein>
    <recommendedName>
        <fullName evidence="2">Endonuclease/exonuclease/phosphatase domain-containing protein</fullName>
    </recommendedName>
</protein>
<keyword evidence="4" id="KW-1185">Reference proteome</keyword>
<name>A0A5K7XHW7_9BACT</name>
<accession>A0A5K7XHW7</accession>
<dbReference type="Gene3D" id="3.60.10.10">
    <property type="entry name" value="Endonuclease/exonuclease/phosphatase"/>
    <property type="match status" value="1"/>
</dbReference>
<dbReference type="KEGG" id="lpav:PLANPX_5254"/>
<dbReference type="PANTHER" id="PTHR14859:SF15">
    <property type="entry name" value="ENDONUCLEASE_EXONUCLEASE_PHOSPHATASE DOMAIN-CONTAINING PROTEIN"/>
    <property type="match status" value="1"/>
</dbReference>
<proteinExistence type="predicted"/>
<dbReference type="InterPro" id="IPR036691">
    <property type="entry name" value="Endo/exonu/phosph_ase_sf"/>
</dbReference>
<reference evidence="4" key="1">
    <citation type="submission" date="2019-10" db="EMBL/GenBank/DDBJ databases">
        <title>Lacipirellula parvula gen. nov., sp. nov., representing a lineage of planctomycetes widespread in freshwater anoxic habitats, and description of the family Lacipirellulaceae.</title>
        <authorList>
            <person name="Dedysh S.N."/>
            <person name="Kulichevskaya I.S."/>
            <person name="Beletsky A.V."/>
            <person name="Rakitin A.L."/>
            <person name="Mardanov A.V."/>
            <person name="Ivanova A.A."/>
            <person name="Saltykova V.X."/>
            <person name="Rijpstra W.I.C."/>
            <person name="Sinninghe Damste J.S."/>
            <person name="Ravin N.V."/>
        </authorList>
    </citation>
    <scope>NUCLEOTIDE SEQUENCE [LARGE SCALE GENOMIC DNA]</scope>
    <source>
        <strain evidence="4">PX69</strain>
    </source>
</reference>
<dbReference type="InterPro" id="IPR005135">
    <property type="entry name" value="Endo/exonuclease/phosphatase"/>
</dbReference>
<dbReference type="GO" id="GO:0003824">
    <property type="term" value="F:catalytic activity"/>
    <property type="evidence" value="ECO:0007669"/>
    <property type="project" value="InterPro"/>
</dbReference>
<dbReference type="RefSeq" id="WP_152100982.1">
    <property type="nucleotide sequence ID" value="NZ_AP021861.1"/>
</dbReference>